<evidence type="ECO:0000256" key="2">
    <source>
        <dbReference type="SAM" id="MobiDB-lite"/>
    </source>
</evidence>
<evidence type="ECO:0000313" key="4">
    <source>
        <dbReference type="Proteomes" id="UP000649617"/>
    </source>
</evidence>
<sequence>AASEDRQKTESSRETASREPSPELQAMPVPAGACQGPGKQRLRGQPRQSSPGQAVTSPTQARREQQQLKVRLPGSGSDRKRPPDISKADAEQLFKNWDVFNTEVMSQFTALWKTLGQLQEEALRERREKEELRQENRQLQRRLDKLSQDAVPLCRPPPPGTCAGPLEDGSMSFAPAGSGASSVPVEAVQPIVAPSPPKSLMTSFRQVAPVRPPVPQQPRQSLPAQLESHVPRPMTPLVDHPFARVSATMARSAYLPPGARPLQVATPVPPLPERRVGSATIVVGPPLARHTLYPATNWHVA</sequence>
<reference evidence="3" key="1">
    <citation type="submission" date="2021-02" db="EMBL/GenBank/DDBJ databases">
        <authorList>
            <person name="Dougan E. K."/>
            <person name="Rhodes N."/>
            <person name="Thang M."/>
            <person name="Chan C."/>
        </authorList>
    </citation>
    <scope>NUCLEOTIDE SEQUENCE</scope>
</reference>
<feature type="coiled-coil region" evidence="1">
    <location>
        <begin position="115"/>
        <end position="149"/>
    </location>
</feature>
<feature type="region of interest" description="Disordered" evidence="2">
    <location>
        <begin position="1"/>
        <end position="87"/>
    </location>
</feature>
<evidence type="ECO:0000313" key="3">
    <source>
        <dbReference type="EMBL" id="CAE7302467.1"/>
    </source>
</evidence>
<feature type="non-terminal residue" evidence="3">
    <location>
        <position position="1"/>
    </location>
</feature>
<dbReference type="Proteomes" id="UP000649617">
    <property type="component" value="Unassembled WGS sequence"/>
</dbReference>
<organism evidence="3 4">
    <name type="scientific">Symbiodinium pilosum</name>
    <name type="common">Dinoflagellate</name>
    <dbReference type="NCBI Taxonomy" id="2952"/>
    <lineage>
        <taxon>Eukaryota</taxon>
        <taxon>Sar</taxon>
        <taxon>Alveolata</taxon>
        <taxon>Dinophyceae</taxon>
        <taxon>Suessiales</taxon>
        <taxon>Symbiodiniaceae</taxon>
        <taxon>Symbiodinium</taxon>
    </lineage>
</organism>
<dbReference type="OrthoDB" id="10576118at2759"/>
<feature type="compositionally biased region" description="Basic and acidic residues" evidence="2">
    <location>
        <begin position="77"/>
        <end position="87"/>
    </location>
</feature>
<proteinExistence type="predicted"/>
<name>A0A812N7D6_SYMPI</name>
<comment type="caution">
    <text evidence="3">The sequence shown here is derived from an EMBL/GenBank/DDBJ whole genome shotgun (WGS) entry which is preliminary data.</text>
</comment>
<dbReference type="AlphaFoldDB" id="A0A812N7D6"/>
<evidence type="ECO:0000256" key="1">
    <source>
        <dbReference type="SAM" id="Coils"/>
    </source>
</evidence>
<protein>
    <submittedName>
        <fullName evidence="3">Uncharacterized protein</fullName>
    </submittedName>
</protein>
<feature type="compositionally biased region" description="Basic and acidic residues" evidence="2">
    <location>
        <begin position="1"/>
        <end position="21"/>
    </location>
</feature>
<dbReference type="EMBL" id="CAJNIZ010010546">
    <property type="protein sequence ID" value="CAE7302467.1"/>
    <property type="molecule type" value="Genomic_DNA"/>
</dbReference>
<accession>A0A812N7D6</accession>
<feature type="compositionally biased region" description="Polar residues" evidence="2">
    <location>
        <begin position="46"/>
        <end position="60"/>
    </location>
</feature>
<keyword evidence="1" id="KW-0175">Coiled coil</keyword>
<keyword evidence="4" id="KW-1185">Reference proteome</keyword>
<gene>
    <name evidence="3" type="ORF">SPIL2461_LOCUS6827</name>
</gene>